<dbReference type="Gene3D" id="3.90.1150.10">
    <property type="entry name" value="Aspartate Aminotransferase, domain 1"/>
    <property type="match status" value="1"/>
</dbReference>
<dbReference type="Proteomes" id="UP000050517">
    <property type="component" value="Unassembled WGS sequence"/>
</dbReference>
<dbReference type="InterPro" id="IPR015421">
    <property type="entry name" value="PyrdxlP-dep_Trfase_major"/>
</dbReference>
<dbReference type="PANTHER" id="PTHR43586:SF21">
    <property type="entry name" value="PYRIDOXAL PHOSPHATE (PLP)-DEPENDENT ASPARTATE AMINOTRANSFERASE SUPERFAMILY"/>
    <property type="match status" value="1"/>
</dbReference>
<sequence>MGYDVAGVRGLYSALGDGWTYLNAHERPQIPERVMVGVARAFRTAPTPIRGGATSKHGHAARLEGDLHVQAARVAVADLVGATPDRVVLGSSLEALYRNLLRCMKPMLRHGSSVVASRLDRPELSQVLIDAVPDVRWAEPDLATGELPAYQYTELVDRSTRLATIPAAHDLVGVVTPVKEIVETAHQLSRLWVLVDASAYAPYRLLETSEWDADIIALDLAALGGPQLSALIFRDERMIRRLDRPERLEEPISAGLAGGVSALVDHFSSLVEGARGTRRERLRYCMDHLDYYLSDLGRDLTFFLGSLPSVHIIGVSGEAAAEAHVDRVPRISFAVRGVPAQTVYQRLLDNDLYTTLTPHTPLLEAMGIAEIGGAVTVSLAPFNQGHDVDHLTRVVASLG</sequence>
<dbReference type="InterPro" id="IPR000192">
    <property type="entry name" value="Aminotrans_V_dom"/>
</dbReference>
<organism evidence="2 3">
    <name type="scientific">Corynebacterium oculi</name>
    <dbReference type="NCBI Taxonomy" id="1544416"/>
    <lineage>
        <taxon>Bacteria</taxon>
        <taxon>Bacillati</taxon>
        <taxon>Actinomycetota</taxon>
        <taxon>Actinomycetes</taxon>
        <taxon>Mycobacteriales</taxon>
        <taxon>Corynebacteriaceae</taxon>
        <taxon>Corynebacterium</taxon>
    </lineage>
</organism>
<evidence type="ECO:0000259" key="1">
    <source>
        <dbReference type="Pfam" id="PF00266"/>
    </source>
</evidence>
<protein>
    <submittedName>
        <fullName evidence="2">Cysteine desulfurase</fullName>
        <ecNumber evidence="2">4.4.1.16</ecNumber>
    </submittedName>
</protein>
<dbReference type="OrthoDB" id="7592443at2"/>
<reference evidence="2 3" key="1">
    <citation type="submission" date="2015-10" db="EMBL/GenBank/DDBJ databases">
        <title>Corynebacteirum lowii and Corynebacterium oculi species nova, derived from human clinical disease and and emended description of Corynebacterium mastiditis.</title>
        <authorList>
            <person name="Bernard K."/>
            <person name="Pacheco A.L."/>
            <person name="Mcdougall C."/>
            <person name="Burtx T."/>
            <person name="Weibe D."/>
            <person name="Tyler S."/>
            <person name="Olson A.B."/>
            <person name="Cnockaert M."/>
            <person name="Eguchi H."/>
            <person name="Kuwahara T."/>
            <person name="Nakayama-Imaohji H."/>
            <person name="Boudewijins M."/>
            <person name="Van Hoecke F."/>
            <person name="Bernier A.-M."/>
            <person name="Vandamme P."/>
        </authorList>
    </citation>
    <scope>NUCLEOTIDE SEQUENCE [LARGE SCALE GENOMIC DNA]</scope>
    <source>
        <strain evidence="2 3">NML 130210</strain>
    </source>
</reference>
<keyword evidence="3" id="KW-1185">Reference proteome</keyword>
<evidence type="ECO:0000313" key="3">
    <source>
        <dbReference type="Proteomes" id="UP000050517"/>
    </source>
</evidence>
<name>A0A0N8VZQ6_9CORY</name>
<evidence type="ECO:0000313" key="2">
    <source>
        <dbReference type="EMBL" id="KQB84562.1"/>
    </source>
</evidence>
<keyword evidence="2" id="KW-0456">Lyase</keyword>
<dbReference type="InterPro" id="IPR015424">
    <property type="entry name" value="PyrdxlP-dep_Trfase"/>
</dbReference>
<dbReference type="STRING" id="1544416.Cocul_01370"/>
<dbReference type="GO" id="GO:0009000">
    <property type="term" value="F:selenocysteine lyase activity"/>
    <property type="evidence" value="ECO:0007669"/>
    <property type="project" value="UniProtKB-EC"/>
</dbReference>
<feature type="domain" description="Aminotransferase class V" evidence="1">
    <location>
        <begin position="59"/>
        <end position="219"/>
    </location>
</feature>
<dbReference type="RefSeq" id="WP_055122474.1">
    <property type="nucleotide sequence ID" value="NZ_LKST01000002.1"/>
</dbReference>
<dbReference type="SUPFAM" id="SSF53383">
    <property type="entry name" value="PLP-dependent transferases"/>
    <property type="match status" value="1"/>
</dbReference>
<comment type="caution">
    <text evidence="2">The sequence shown here is derived from an EMBL/GenBank/DDBJ whole genome shotgun (WGS) entry which is preliminary data.</text>
</comment>
<dbReference type="AlphaFoldDB" id="A0A0N8VZQ6"/>
<dbReference type="Pfam" id="PF00266">
    <property type="entry name" value="Aminotran_5"/>
    <property type="match status" value="1"/>
</dbReference>
<accession>A0A0N8VZQ6</accession>
<dbReference type="InterPro" id="IPR015422">
    <property type="entry name" value="PyrdxlP-dep_Trfase_small"/>
</dbReference>
<dbReference type="PANTHER" id="PTHR43586">
    <property type="entry name" value="CYSTEINE DESULFURASE"/>
    <property type="match status" value="1"/>
</dbReference>
<proteinExistence type="predicted"/>
<dbReference type="PATRIC" id="fig|1544416.3.peg.1373"/>
<dbReference type="Gene3D" id="3.40.640.10">
    <property type="entry name" value="Type I PLP-dependent aspartate aminotransferase-like (Major domain)"/>
    <property type="match status" value="1"/>
</dbReference>
<gene>
    <name evidence="2" type="primary">sufS</name>
    <name evidence="2" type="ORF">Cocul_01370</name>
</gene>
<dbReference type="EC" id="4.4.1.16" evidence="2"/>
<dbReference type="EMBL" id="LKST01000002">
    <property type="protein sequence ID" value="KQB84562.1"/>
    <property type="molecule type" value="Genomic_DNA"/>
</dbReference>